<evidence type="ECO:0000313" key="1">
    <source>
        <dbReference type="EMBL" id="AKH48014.1"/>
    </source>
</evidence>
<proteinExistence type="predicted"/>
<accession>A0A0F7L623</accession>
<dbReference type="EMBL" id="KR029600">
    <property type="protein sequence ID" value="AKH48014.1"/>
    <property type="molecule type" value="Genomic_DNA"/>
</dbReference>
<protein>
    <submittedName>
        <fullName evidence="1">Uncharacterized protein</fullName>
    </submittedName>
</protein>
<name>A0A0F7L623_9VIRU</name>
<sequence>MGIWPLEMNREFHGVLLILFRDLVQKVLLRLESLVQTLVQTLDQTLLIFRPRETLVMLLNHPTLLRSVQITKLILIQPSLLTTSSWVQGMN</sequence>
<reference evidence="1" key="1">
    <citation type="journal article" date="2015" name="Front. Microbiol.">
        <title>Combining genomic sequencing methods to explore viral diversity and reveal potential virus-host interactions.</title>
        <authorList>
            <person name="Chow C.E."/>
            <person name="Winget D.M."/>
            <person name="White R.A.III."/>
            <person name="Hallam S.J."/>
            <person name="Suttle C.A."/>
        </authorList>
    </citation>
    <scope>NUCLEOTIDE SEQUENCE</scope>
    <source>
        <strain evidence="1">Oxic1_5</strain>
    </source>
</reference>
<reference evidence="1" key="2">
    <citation type="submission" date="2015-03" db="EMBL/GenBank/DDBJ databases">
        <authorList>
            <person name="Chow C.-E.T."/>
            <person name="Winget D.M."/>
            <person name="White R.A.III."/>
            <person name="Hallam S.J."/>
            <person name="Suttle C.A."/>
        </authorList>
    </citation>
    <scope>NUCLEOTIDE SEQUENCE</scope>
    <source>
        <strain evidence="1">Oxic1_5</strain>
    </source>
</reference>
<organism evidence="1">
    <name type="scientific">uncultured marine virus</name>
    <dbReference type="NCBI Taxonomy" id="186617"/>
    <lineage>
        <taxon>Viruses</taxon>
        <taxon>environmental samples</taxon>
    </lineage>
</organism>